<evidence type="ECO:0000313" key="2">
    <source>
        <dbReference type="Proteomes" id="UP001499974"/>
    </source>
</evidence>
<dbReference type="Pfam" id="PF03887">
    <property type="entry name" value="YfbU"/>
    <property type="match status" value="1"/>
</dbReference>
<comment type="caution">
    <text evidence="1">The sequence shown here is derived from an EMBL/GenBank/DDBJ whole genome shotgun (WGS) entry which is preliminary data.</text>
</comment>
<dbReference type="InterPro" id="IPR023145">
    <property type="entry name" value="YfbU_helix-hairpin_sf"/>
</dbReference>
<name>A0ABP8XBT9_9ACTN</name>
<accession>A0ABP8XBT9</accession>
<dbReference type="EMBL" id="BAABKM010000002">
    <property type="protein sequence ID" value="GAA4705014.1"/>
    <property type="molecule type" value="Genomic_DNA"/>
</dbReference>
<keyword evidence="2" id="KW-1185">Reference proteome</keyword>
<sequence>MPTITIRVSDDVRDDIEDLATARGMTVSELLRTQIDALRGRGEETDGPTTPLALGDVQRLILSQQHEILAALRADDPGDVEYHQKRMAALQGGYTLEYSDEFASISPELSREDCRLVMDILDMFRLTSHALTQLSDDERVALGEDVRETLEFNGFDLNDTLEGHMLEYVRYLVSNRRWAEVEPRLSDMYDGGNSHCPMLPMYKRMLTVHQQIRAQRRADRGASRSVYEYDADDLRAIAAAG</sequence>
<dbReference type="InterPro" id="IPR005587">
    <property type="entry name" value="UPF0304_YfbU"/>
</dbReference>
<dbReference type="SUPFAM" id="SSF116960">
    <property type="entry name" value="YfbU-like"/>
    <property type="match status" value="1"/>
</dbReference>
<dbReference type="Gene3D" id="1.10.3190.10">
    <property type="entry name" value="yfbu gene product, domain 2"/>
    <property type="match status" value="1"/>
</dbReference>
<proteinExistence type="predicted"/>
<dbReference type="NCBIfam" id="NF003936">
    <property type="entry name" value="PRK05445.1"/>
    <property type="match status" value="1"/>
</dbReference>
<dbReference type="InterPro" id="IPR023146">
    <property type="entry name" value="YfbU_alpha-helical_sf"/>
</dbReference>
<protein>
    <submittedName>
        <fullName evidence="1">YfbU family protein</fullName>
    </submittedName>
</protein>
<evidence type="ECO:0000313" key="1">
    <source>
        <dbReference type="EMBL" id="GAA4705014.1"/>
    </source>
</evidence>
<dbReference type="RefSeq" id="WP_345521438.1">
    <property type="nucleotide sequence ID" value="NZ_BAABKM010000002.1"/>
</dbReference>
<reference evidence="2" key="1">
    <citation type="journal article" date="2019" name="Int. J. Syst. Evol. Microbiol.">
        <title>The Global Catalogue of Microorganisms (GCM) 10K type strain sequencing project: providing services to taxonomists for standard genome sequencing and annotation.</title>
        <authorList>
            <consortium name="The Broad Institute Genomics Platform"/>
            <consortium name="The Broad Institute Genome Sequencing Center for Infectious Disease"/>
            <person name="Wu L."/>
            <person name="Ma J."/>
        </authorList>
    </citation>
    <scope>NUCLEOTIDE SEQUENCE [LARGE SCALE GENOMIC DNA]</scope>
    <source>
        <strain evidence="2">JCM 18531</strain>
    </source>
</reference>
<dbReference type="CDD" id="cd21631">
    <property type="entry name" value="RHH_CopG_NikR-like"/>
    <property type="match status" value="1"/>
</dbReference>
<organism evidence="1 2">
    <name type="scientific">Nocardioides conyzicola</name>
    <dbReference type="NCBI Taxonomy" id="1651781"/>
    <lineage>
        <taxon>Bacteria</taxon>
        <taxon>Bacillati</taxon>
        <taxon>Actinomycetota</taxon>
        <taxon>Actinomycetes</taxon>
        <taxon>Propionibacteriales</taxon>
        <taxon>Nocardioidaceae</taxon>
        <taxon>Nocardioides</taxon>
    </lineage>
</organism>
<dbReference type="Gene3D" id="1.10.287.680">
    <property type="entry name" value="Helix hairpin bin"/>
    <property type="match status" value="1"/>
</dbReference>
<gene>
    <name evidence="1" type="ORF">GCM10023349_23350</name>
</gene>
<dbReference type="Proteomes" id="UP001499974">
    <property type="component" value="Unassembled WGS sequence"/>
</dbReference>